<evidence type="ECO:0000313" key="1">
    <source>
        <dbReference type="EMBL" id="KAK8966618.1"/>
    </source>
</evidence>
<reference evidence="1 2" key="1">
    <citation type="journal article" date="2022" name="Nat. Plants">
        <title>Genomes of leafy and leafless Platanthera orchids illuminate the evolution of mycoheterotrophy.</title>
        <authorList>
            <person name="Li M.H."/>
            <person name="Liu K.W."/>
            <person name="Li Z."/>
            <person name="Lu H.C."/>
            <person name="Ye Q.L."/>
            <person name="Zhang D."/>
            <person name="Wang J.Y."/>
            <person name="Li Y.F."/>
            <person name="Zhong Z.M."/>
            <person name="Liu X."/>
            <person name="Yu X."/>
            <person name="Liu D.K."/>
            <person name="Tu X.D."/>
            <person name="Liu B."/>
            <person name="Hao Y."/>
            <person name="Liao X.Y."/>
            <person name="Jiang Y.T."/>
            <person name="Sun W.H."/>
            <person name="Chen J."/>
            <person name="Chen Y.Q."/>
            <person name="Ai Y."/>
            <person name="Zhai J.W."/>
            <person name="Wu S.S."/>
            <person name="Zhou Z."/>
            <person name="Hsiao Y.Y."/>
            <person name="Wu W.L."/>
            <person name="Chen Y.Y."/>
            <person name="Lin Y.F."/>
            <person name="Hsu J.L."/>
            <person name="Li C.Y."/>
            <person name="Wang Z.W."/>
            <person name="Zhao X."/>
            <person name="Zhong W.Y."/>
            <person name="Ma X.K."/>
            <person name="Ma L."/>
            <person name="Huang J."/>
            <person name="Chen G.Z."/>
            <person name="Huang M.Z."/>
            <person name="Huang L."/>
            <person name="Peng D.H."/>
            <person name="Luo Y.B."/>
            <person name="Zou S.Q."/>
            <person name="Chen S.P."/>
            <person name="Lan S."/>
            <person name="Tsai W.C."/>
            <person name="Van de Peer Y."/>
            <person name="Liu Z.J."/>
        </authorList>
    </citation>
    <scope>NUCLEOTIDE SEQUENCE [LARGE SCALE GENOMIC DNA]</scope>
    <source>
        <strain evidence="1">Lor288</strain>
    </source>
</reference>
<dbReference type="Proteomes" id="UP001412067">
    <property type="component" value="Unassembled WGS sequence"/>
</dbReference>
<sequence>MLVFTNNRSHWTLLVCNLKRETWHFYDSMPNKTHKHNLRDVVYCLNMLSIICLSLNSFNKLLESPAFISTALSR</sequence>
<keyword evidence="2" id="KW-1185">Reference proteome</keyword>
<dbReference type="Gene3D" id="3.40.395.10">
    <property type="entry name" value="Adenoviral Proteinase, Chain A"/>
    <property type="match status" value="1"/>
</dbReference>
<comment type="caution">
    <text evidence="1">The sequence shown here is derived from an EMBL/GenBank/DDBJ whole genome shotgun (WGS) entry which is preliminary data.</text>
</comment>
<protein>
    <recommendedName>
        <fullName evidence="3">Ubiquitin-like protease family profile domain-containing protein</fullName>
    </recommendedName>
</protein>
<accession>A0ABR2MRK7</accession>
<dbReference type="EMBL" id="JBBWWR010000005">
    <property type="protein sequence ID" value="KAK8966618.1"/>
    <property type="molecule type" value="Genomic_DNA"/>
</dbReference>
<dbReference type="InterPro" id="IPR038765">
    <property type="entry name" value="Papain-like_cys_pep_sf"/>
</dbReference>
<organism evidence="1 2">
    <name type="scientific">Platanthera guangdongensis</name>
    <dbReference type="NCBI Taxonomy" id="2320717"/>
    <lineage>
        <taxon>Eukaryota</taxon>
        <taxon>Viridiplantae</taxon>
        <taxon>Streptophyta</taxon>
        <taxon>Embryophyta</taxon>
        <taxon>Tracheophyta</taxon>
        <taxon>Spermatophyta</taxon>
        <taxon>Magnoliopsida</taxon>
        <taxon>Liliopsida</taxon>
        <taxon>Asparagales</taxon>
        <taxon>Orchidaceae</taxon>
        <taxon>Orchidoideae</taxon>
        <taxon>Orchideae</taxon>
        <taxon>Orchidinae</taxon>
        <taxon>Platanthera</taxon>
    </lineage>
</organism>
<proteinExistence type="predicted"/>
<evidence type="ECO:0000313" key="2">
    <source>
        <dbReference type="Proteomes" id="UP001412067"/>
    </source>
</evidence>
<evidence type="ECO:0008006" key="3">
    <source>
        <dbReference type="Google" id="ProtNLM"/>
    </source>
</evidence>
<dbReference type="SUPFAM" id="SSF54001">
    <property type="entry name" value="Cysteine proteinases"/>
    <property type="match status" value="1"/>
</dbReference>
<gene>
    <name evidence="1" type="ORF">KSP40_PGU006809</name>
</gene>
<name>A0ABR2MRK7_9ASPA</name>